<accession>A0A2J5I223</accession>
<evidence type="ECO:0008006" key="3">
    <source>
        <dbReference type="Google" id="ProtNLM"/>
    </source>
</evidence>
<evidence type="ECO:0000313" key="2">
    <source>
        <dbReference type="Proteomes" id="UP000235023"/>
    </source>
</evidence>
<dbReference type="OrthoDB" id="3940621at2759"/>
<name>A0A2J5I223_9EURO</name>
<protein>
    <recommendedName>
        <fullName evidence="3">F-box domain-containing protein</fullName>
    </recommendedName>
</protein>
<dbReference type="Proteomes" id="UP000235023">
    <property type="component" value="Unassembled WGS sequence"/>
</dbReference>
<keyword evidence="2" id="KW-1185">Reference proteome</keyword>
<proteinExistence type="predicted"/>
<gene>
    <name evidence="1" type="ORF">BDW42DRAFT_191872</name>
</gene>
<dbReference type="AlphaFoldDB" id="A0A2J5I223"/>
<sequence>MSVSSLGLFEKFPPELRLTLWESLIDQSVSLTIILRICRGIYEDLSQRLYDKWDVYICPCYGRQWMAPTYQTISCRELKISWRWRTHCREEPMRRQKFPFHKAQLFIHIFHPDPQEPGGIVSLWNKVNMTVRMLNDQSKFPKDIVICLHHGRGLHWQMDGKGVETIPYPGCRRPDHDILFLAFCQLRNIGRIRVQTETRQLDDAADWALIRYGCRFLENDEGHDNSQASHHPGDHDLASLFNNIPAQIADLDFFFDTRLDTLPGWVAAMLRRDRFAGWFGFHHFPSEVPYQKKYLETIRDCPQTVNTHDPRLAQMMRRYRAFLLLDWTISQPRTVRGIQQFSEAWEYYYPNGIFILTEDNLEAEAERQRNT</sequence>
<reference evidence="2" key="1">
    <citation type="submission" date="2017-12" db="EMBL/GenBank/DDBJ databases">
        <authorList>
            <consortium name="DOE Joint Genome Institute"/>
            <person name="Mondo S.J."/>
            <person name="Kjaerbolling I."/>
            <person name="Vesth T.C."/>
            <person name="Frisvad J.C."/>
            <person name="Nybo J.L."/>
            <person name="Theobald S."/>
            <person name="Kuo A."/>
            <person name="Bowyer P."/>
            <person name="Matsuda Y."/>
            <person name="Lyhne E.K."/>
            <person name="Kogle M.E."/>
            <person name="Clum A."/>
            <person name="Lipzen A."/>
            <person name="Salamov A."/>
            <person name="Ngan C.Y."/>
            <person name="Daum C."/>
            <person name="Chiniquy J."/>
            <person name="Barry K."/>
            <person name="LaButti K."/>
            <person name="Haridas S."/>
            <person name="Simmons B.A."/>
            <person name="Magnuson J.K."/>
            <person name="Mortensen U.H."/>
            <person name="Larsen T.O."/>
            <person name="Grigoriev I.V."/>
            <person name="Baker S.E."/>
            <person name="Andersen M.R."/>
            <person name="Nordberg H.P."/>
            <person name="Cantor M.N."/>
            <person name="Hua S.X."/>
        </authorList>
    </citation>
    <scope>NUCLEOTIDE SEQUENCE [LARGE SCALE GENOMIC DNA]</scope>
    <source>
        <strain evidence="2">IBT 19404</strain>
    </source>
</reference>
<dbReference type="EMBL" id="KZ559515">
    <property type="protein sequence ID" value="PLN83881.1"/>
    <property type="molecule type" value="Genomic_DNA"/>
</dbReference>
<organism evidence="1 2">
    <name type="scientific">Aspergillus taichungensis</name>
    <dbReference type="NCBI Taxonomy" id="482145"/>
    <lineage>
        <taxon>Eukaryota</taxon>
        <taxon>Fungi</taxon>
        <taxon>Dikarya</taxon>
        <taxon>Ascomycota</taxon>
        <taxon>Pezizomycotina</taxon>
        <taxon>Eurotiomycetes</taxon>
        <taxon>Eurotiomycetidae</taxon>
        <taxon>Eurotiales</taxon>
        <taxon>Aspergillaceae</taxon>
        <taxon>Aspergillus</taxon>
        <taxon>Aspergillus subgen. Circumdati</taxon>
    </lineage>
</organism>
<evidence type="ECO:0000313" key="1">
    <source>
        <dbReference type="EMBL" id="PLN83881.1"/>
    </source>
</evidence>